<dbReference type="EMBL" id="QRZF01000002">
    <property type="protein sequence ID" value="RGV57111.1"/>
    <property type="molecule type" value="Genomic_DNA"/>
</dbReference>
<comment type="caution">
    <text evidence="2">The sequence shown here is derived from an EMBL/GenBank/DDBJ whole genome shotgun (WGS) entry which is preliminary data.</text>
</comment>
<feature type="compositionally biased region" description="Basic and acidic residues" evidence="1">
    <location>
        <begin position="97"/>
        <end position="136"/>
    </location>
</feature>
<reference evidence="2 3" key="1">
    <citation type="submission" date="2018-08" db="EMBL/GenBank/DDBJ databases">
        <title>A genome reference for cultivated species of the human gut microbiota.</title>
        <authorList>
            <person name="Zou Y."/>
            <person name="Xue W."/>
            <person name="Luo G."/>
        </authorList>
    </citation>
    <scope>NUCLEOTIDE SEQUENCE [LARGE SCALE GENOMIC DNA]</scope>
    <source>
        <strain evidence="2 3">AF14-32</strain>
    </source>
</reference>
<evidence type="ECO:0000313" key="3">
    <source>
        <dbReference type="Proteomes" id="UP000283850"/>
    </source>
</evidence>
<dbReference type="AlphaFoldDB" id="A0A412YI78"/>
<sequence>MDSFKSHSSIEIAPAVTSGNPLVAPDVDAITGAAPRASLFTEERSSQFEMGNAIELPIPVGGLVAPAMEGVSLSSGALILTIPLLLQGDESPAYVKEATDSKKNEKHGDSGRAMEKAKKKMGELDNKLQNENLSRRDRNRMKNKKRHIREDGEFKNKGEEHSHGNTKR</sequence>
<accession>A0A412YI78</accession>
<feature type="region of interest" description="Disordered" evidence="1">
    <location>
        <begin position="96"/>
        <end position="168"/>
    </location>
</feature>
<proteinExistence type="predicted"/>
<dbReference type="Proteomes" id="UP000283850">
    <property type="component" value="Unassembled WGS sequence"/>
</dbReference>
<evidence type="ECO:0000313" key="2">
    <source>
        <dbReference type="EMBL" id="RGV57111.1"/>
    </source>
</evidence>
<evidence type="ECO:0000256" key="1">
    <source>
        <dbReference type="SAM" id="MobiDB-lite"/>
    </source>
</evidence>
<feature type="compositionally biased region" description="Basic residues" evidence="1">
    <location>
        <begin position="137"/>
        <end position="147"/>
    </location>
</feature>
<gene>
    <name evidence="2" type="ORF">DWW10_03310</name>
</gene>
<name>A0A412YI78_9BACE</name>
<protein>
    <submittedName>
        <fullName evidence="2">Uncharacterized protein</fullName>
    </submittedName>
</protein>
<organism evidence="2 3">
    <name type="scientific">Bacteroides intestinalis</name>
    <dbReference type="NCBI Taxonomy" id="329854"/>
    <lineage>
        <taxon>Bacteria</taxon>
        <taxon>Pseudomonadati</taxon>
        <taxon>Bacteroidota</taxon>
        <taxon>Bacteroidia</taxon>
        <taxon>Bacteroidales</taxon>
        <taxon>Bacteroidaceae</taxon>
        <taxon>Bacteroides</taxon>
    </lineage>
</organism>
<dbReference type="RefSeq" id="WP_118420828.1">
    <property type="nucleotide sequence ID" value="NZ_QRZF01000002.1"/>
</dbReference>
<feature type="compositionally biased region" description="Basic and acidic residues" evidence="1">
    <location>
        <begin position="148"/>
        <end position="168"/>
    </location>
</feature>